<evidence type="ECO:0000256" key="9">
    <source>
        <dbReference type="ARBA" id="ARBA00022618"/>
    </source>
</evidence>
<dbReference type="Gene3D" id="3.40.1190.10">
    <property type="entry name" value="Mur-like, catalytic domain"/>
    <property type="match status" value="1"/>
</dbReference>
<dbReference type="InterPro" id="IPR013221">
    <property type="entry name" value="Mur_ligase_cen"/>
</dbReference>
<dbReference type="GO" id="GO:0071555">
    <property type="term" value="P:cell wall organization"/>
    <property type="evidence" value="ECO:0007669"/>
    <property type="project" value="UniProtKB-KW"/>
</dbReference>
<feature type="domain" description="Mur ligase C-terminal" evidence="22">
    <location>
        <begin position="307"/>
        <end position="421"/>
    </location>
</feature>
<evidence type="ECO:0000256" key="21">
    <source>
        <dbReference type="SAM" id="MobiDB-lite"/>
    </source>
</evidence>
<evidence type="ECO:0000256" key="8">
    <source>
        <dbReference type="ARBA" id="ARBA00022598"/>
    </source>
</evidence>
<dbReference type="GO" id="GO:0051301">
    <property type="term" value="P:cell division"/>
    <property type="evidence" value="ECO:0007669"/>
    <property type="project" value="UniProtKB-KW"/>
</dbReference>
<keyword evidence="14 19" id="KW-0131">Cell cycle</keyword>
<evidence type="ECO:0000256" key="18">
    <source>
        <dbReference type="ARBA" id="ARBA00047632"/>
    </source>
</evidence>
<dbReference type="SUPFAM" id="SSF51984">
    <property type="entry name" value="MurCD N-terminal domain"/>
    <property type="match status" value="1"/>
</dbReference>
<dbReference type="GO" id="GO:0005524">
    <property type="term" value="F:ATP binding"/>
    <property type="evidence" value="ECO:0007669"/>
    <property type="project" value="UniProtKB-UniRule"/>
</dbReference>
<evidence type="ECO:0000256" key="14">
    <source>
        <dbReference type="ARBA" id="ARBA00023306"/>
    </source>
</evidence>
<keyword evidence="15 19" id="KW-0961">Cell wall biogenesis/degradation</keyword>
<dbReference type="InterPro" id="IPR004101">
    <property type="entry name" value="Mur_ligase_C"/>
</dbReference>
<dbReference type="Proteomes" id="UP000824081">
    <property type="component" value="Unassembled WGS sequence"/>
</dbReference>
<evidence type="ECO:0000256" key="15">
    <source>
        <dbReference type="ARBA" id="ARBA00023316"/>
    </source>
</evidence>
<evidence type="ECO:0000256" key="3">
    <source>
        <dbReference type="ARBA" id="ARBA00004752"/>
    </source>
</evidence>
<keyword evidence="7 19" id="KW-0963">Cytoplasm</keyword>
<evidence type="ECO:0000259" key="22">
    <source>
        <dbReference type="Pfam" id="PF02875"/>
    </source>
</evidence>
<dbReference type="SUPFAM" id="SSF53244">
    <property type="entry name" value="MurD-like peptide ligases, peptide-binding domain"/>
    <property type="match status" value="1"/>
</dbReference>
<evidence type="ECO:0000313" key="25">
    <source>
        <dbReference type="Proteomes" id="UP000824081"/>
    </source>
</evidence>
<comment type="function">
    <text evidence="1 19 20">Cell wall formation. Catalyzes the addition of glutamate to the nucleotide precursor UDP-N-acetylmuramoyl-L-alanine (UMA).</text>
</comment>
<organism evidence="24 25">
    <name type="scientific">Candidatus Scatosoma pullistercoris</name>
    <dbReference type="NCBI Taxonomy" id="2840934"/>
    <lineage>
        <taxon>Bacteria</taxon>
        <taxon>Bacillati</taxon>
        <taxon>Bacillota</taxon>
        <taxon>Clostridia</taxon>
        <taxon>Candidatus Scatosoma</taxon>
    </lineage>
</organism>
<dbReference type="Gene3D" id="3.40.50.720">
    <property type="entry name" value="NAD(P)-binding Rossmann-like Domain"/>
    <property type="match status" value="1"/>
</dbReference>
<evidence type="ECO:0000256" key="5">
    <source>
        <dbReference type="ARBA" id="ARBA00012212"/>
    </source>
</evidence>
<dbReference type="PROSITE" id="PS01011">
    <property type="entry name" value="FOLYLPOLYGLU_SYNT_1"/>
    <property type="match status" value="1"/>
</dbReference>
<dbReference type="InterPro" id="IPR005762">
    <property type="entry name" value="MurD"/>
</dbReference>
<dbReference type="InterPro" id="IPR036615">
    <property type="entry name" value="Mur_ligase_C_dom_sf"/>
</dbReference>
<evidence type="ECO:0000256" key="1">
    <source>
        <dbReference type="ARBA" id="ARBA00002734"/>
    </source>
</evidence>
<evidence type="ECO:0000256" key="19">
    <source>
        <dbReference type="HAMAP-Rule" id="MF_00639"/>
    </source>
</evidence>
<dbReference type="GO" id="GO:0008360">
    <property type="term" value="P:regulation of cell shape"/>
    <property type="evidence" value="ECO:0007669"/>
    <property type="project" value="UniProtKB-KW"/>
</dbReference>
<dbReference type="HAMAP" id="MF_00639">
    <property type="entry name" value="MurD"/>
    <property type="match status" value="1"/>
</dbReference>
<dbReference type="InterPro" id="IPR036565">
    <property type="entry name" value="Mur-like_cat_sf"/>
</dbReference>
<keyword evidence="8 19" id="KW-0436">Ligase</keyword>
<feature type="region of interest" description="Disordered" evidence="21">
    <location>
        <begin position="452"/>
        <end position="484"/>
    </location>
</feature>
<sequence>MYPVNQTFLVLGLSRSGCAAAEFLLGRKAKVYIYDDVPGEGVEKAMARLEEKGAERISAEQLPRMHETCDALVLSPGIPIDHPTAVAFKRGGRAVVGETELAARYMRCPVVAVTGTNGKTTTVSMLEKILSDGGLEAHACGNIGTPMIGYVQLPETAVAVAEISSFQLETLGSLCPHVGVVLNVTEDHLNRHYNMDNYIFLKSKLLKNSTEAEYAVLNFDDGIVRGFAEKTKARILYFSVREKVHGAYLENGELYFCGEHILSASELLTDGLHNIQNALAAIAAAKIMGVPSESISRSLASFKGIRHRIEYVGEADGIKYVDDSKGTNVDATIKAVGCMKGETVLLLGGKDKGYDYDKLFVRLRSSSVVHAVIYGENRFRLLESALRCGFDRMTLCAKFDFAVRLARMIAERGQTVLLSPASASFDEFASYEERGDQFVAIVRSFEEESVRNSARAAENKKEDVPQNGEESSSDDGASDGAVSGTAVARPIGIASAAGADDGEKDGDE</sequence>
<name>A0A9D1ME54_9FIRM</name>
<evidence type="ECO:0000256" key="20">
    <source>
        <dbReference type="RuleBase" id="RU003664"/>
    </source>
</evidence>
<protein>
    <recommendedName>
        <fullName evidence="6 19">UDP-N-acetylmuramoylalanine--D-glutamate ligase</fullName>
        <ecNumber evidence="5 19">6.3.2.9</ecNumber>
    </recommendedName>
    <alternativeName>
        <fullName evidence="17 19">D-glutamic acid-adding enzyme</fullName>
    </alternativeName>
    <alternativeName>
        <fullName evidence="16 19">UDP-N-acetylmuramoyl-L-alanyl-D-glutamate synthetase</fullName>
    </alternativeName>
</protein>
<reference evidence="24" key="1">
    <citation type="submission" date="2020-10" db="EMBL/GenBank/DDBJ databases">
        <authorList>
            <person name="Gilroy R."/>
        </authorList>
    </citation>
    <scope>NUCLEOTIDE SEQUENCE</scope>
    <source>
        <strain evidence="24">11687</strain>
    </source>
</reference>
<evidence type="ECO:0000256" key="2">
    <source>
        <dbReference type="ARBA" id="ARBA00004496"/>
    </source>
</evidence>
<accession>A0A9D1ME54</accession>
<comment type="subcellular location">
    <subcellularLocation>
        <location evidence="2 19 20">Cytoplasm</location>
    </subcellularLocation>
</comment>
<dbReference type="InterPro" id="IPR018109">
    <property type="entry name" value="Folylpolyglutamate_synth_CS"/>
</dbReference>
<evidence type="ECO:0000256" key="10">
    <source>
        <dbReference type="ARBA" id="ARBA00022741"/>
    </source>
</evidence>
<comment type="pathway">
    <text evidence="3 19 20">Cell wall biogenesis; peptidoglycan biosynthesis.</text>
</comment>
<comment type="similarity">
    <text evidence="4 19">Belongs to the MurCDEF family.</text>
</comment>
<dbReference type="NCBIfam" id="TIGR01087">
    <property type="entry name" value="murD"/>
    <property type="match status" value="1"/>
</dbReference>
<keyword evidence="10 19" id="KW-0547">Nucleotide-binding</keyword>
<evidence type="ECO:0000256" key="17">
    <source>
        <dbReference type="ARBA" id="ARBA00032324"/>
    </source>
</evidence>
<dbReference type="PANTHER" id="PTHR43692">
    <property type="entry name" value="UDP-N-ACETYLMURAMOYLALANINE--D-GLUTAMATE LIGASE"/>
    <property type="match status" value="1"/>
</dbReference>
<evidence type="ECO:0000256" key="6">
    <source>
        <dbReference type="ARBA" id="ARBA00015655"/>
    </source>
</evidence>
<evidence type="ECO:0000256" key="16">
    <source>
        <dbReference type="ARBA" id="ARBA00030398"/>
    </source>
</evidence>
<evidence type="ECO:0000313" key="24">
    <source>
        <dbReference type="EMBL" id="HIU58591.1"/>
    </source>
</evidence>
<keyword evidence="9 19" id="KW-0132">Cell division</keyword>
<dbReference type="EMBL" id="DVMZ01000018">
    <property type="protein sequence ID" value="HIU58591.1"/>
    <property type="molecule type" value="Genomic_DNA"/>
</dbReference>
<feature type="domain" description="Mur ligase central" evidence="23">
    <location>
        <begin position="113"/>
        <end position="285"/>
    </location>
</feature>
<comment type="catalytic activity">
    <reaction evidence="18 19 20">
        <text>UDP-N-acetyl-alpha-D-muramoyl-L-alanine + D-glutamate + ATP = UDP-N-acetyl-alpha-D-muramoyl-L-alanyl-D-glutamate + ADP + phosphate + H(+)</text>
        <dbReference type="Rhea" id="RHEA:16429"/>
        <dbReference type="ChEBI" id="CHEBI:15378"/>
        <dbReference type="ChEBI" id="CHEBI:29986"/>
        <dbReference type="ChEBI" id="CHEBI:30616"/>
        <dbReference type="ChEBI" id="CHEBI:43474"/>
        <dbReference type="ChEBI" id="CHEBI:83898"/>
        <dbReference type="ChEBI" id="CHEBI:83900"/>
        <dbReference type="ChEBI" id="CHEBI:456216"/>
        <dbReference type="EC" id="6.3.2.9"/>
    </reaction>
</comment>
<dbReference type="GO" id="GO:0008764">
    <property type="term" value="F:UDP-N-acetylmuramoylalanine-D-glutamate ligase activity"/>
    <property type="evidence" value="ECO:0007669"/>
    <property type="project" value="UniProtKB-UniRule"/>
</dbReference>
<evidence type="ECO:0000256" key="4">
    <source>
        <dbReference type="ARBA" id="ARBA00010416"/>
    </source>
</evidence>
<dbReference type="Gene3D" id="3.90.190.20">
    <property type="entry name" value="Mur ligase, C-terminal domain"/>
    <property type="match status" value="1"/>
</dbReference>
<dbReference type="SUPFAM" id="SSF53623">
    <property type="entry name" value="MurD-like peptide ligases, catalytic domain"/>
    <property type="match status" value="1"/>
</dbReference>
<keyword evidence="12 19" id="KW-0133">Cell shape</keyword>
<reference evidence="24" key="2">
    <citation type="journal article" date="2021" name="PeerJ">
        <title>Extensive microbial diversity within the chicken gut microbiome revealed by metagenomics and culture.</title>
        <authorList>
            <person name="Gilroy R."/>
            <person name="Ravi A."/>
            <person name="Getino M."/>
            <person name="Pursley I."/>
            <person name="Horton D.L."/>
            <person name="Alikhan N.F."/>
            <person name="Baker D."/>
            <person name="Gharbi K."/>
            <person name="Hall N."/>
            <person name="Watson M."/>
            <person name="Adriaenssens E.M."/>
            <person name="Foster-Nyarko E."/>
            <person name="Jarju S."/>
            <person name="Secka A."/>
            <person name="Antonio M."/>
            <person name="Oren A."/>
            <person name="Chaudhuri R.R."/>
            <person name="La Ragione R."/>
            <person name="Hildebrand F."/>
            <person name="Pallen M.J."/>
        </authorList>
    </citation>
    <scope>NUCLEOTIDE SEQUENCE</scope>
    <source>
        <strain evidence="24">11687</strain>
    </source>
</reference>
<evidence type="ECO:0000256" key="11">
    <source>
        <dbReference type="ARBA" id="ARBA00022840"/>
    </source>
</evidence>
<feature type="binding site" evidence="19">
    <location>
        <begin position="115"/>
        <end position="121"/>
    </location>
    <ligand>
        <name>ATP</name>
        <dbReference type="ChEBI" id="CHEBI:30616"/>
    </ligand>
</feature>
<proteinExistence type="inferred from homology"/>
<evidence type="ECO:0000256" key="12">
    <source>
        <dbReference type="ARBA" id="ARBA00022960"/>
    </source>
</evidence>
<dbReference type="PANTHER" id="PTHR43692:SF1">
    <property type="entry name" value="UDP-N-ACETYLMURAMOYLALANINE--D-GLUTAMATE LIGASE"/>
    <property type="match status" value="1"/>
</dbReference>
<dbReference type="GO" id="GO:0009252">
    <property type="term" value="P:peptidoglycan biosynthetic process"/>
    <property type="evidence" value="ECO:0007669"/>
    <property type="project" value="UniProtKB-UniRule"/>
</dbReference>
<evidence type="ECO:0000259" key="23">
    <source>
        <dbReference type="Pfam" id="PF08245"/>
    </source>
</evidence>
<dbReference type="EC" id="6.3.2.9" evidence="5 19"/>
<keyword evidence="11 19" id="KW-0067">ATP-binding</keyword>
<comment type="caution">
    <text evidence="24">The sequence shown here is derived from an EMBL/GenBank/DDBJ whole genome shotgun (WGS) entry which is preliminary data.</text>
</comment>
<keyword evidence="13 19" id="KW-0573">Peptidoglycan synthesis</keyword>
<evidence type="ECO:0000256" key="7">
    <source>
        <dbReference type="ARBA" id="ARBA00022490"/>
    </source>
</evidence>
<gene>
    <name evidence="19 24" type="primary">murD</name>
    <name evidence="24" type="ORF">IAC57_00675</name>
</gene>
<dbReference type="GO" id="GO:0005737">
    <property type="term" value="C:cytoplasm"/>
    <property type="evidence" value="ECO:0007669"/>
    <property type="project" value="UniProtKB-SubCell"/>
</dbReference>
<dbReference type="Pfam" id="PF08245">
    <property type="entry name" value="Mur_ligase_M"/>
    <property type="match status" value="1"/>
</dbReference>
<evidence type="ECO:0000256" key="13">
    <source>
        <dbReference type="ARBA" id="ARBA00022984"/>
    </source>
</evidence>
<dbReference type="AlphaFoldDB" id="A0A9D1ME54"/>
<dbReference type="GO" id="GO:0004326">
    <property type="term" value="F:tetrahydrofolylpolyglutamate synthase activity"/>
    <property type="evidence" value="ECO:0007669"/>
    <property type="project" value="InterPro"/>
</dbReference>
<dbReference type="Pfam" id="PF02875">
    <property type="entry name" value="Mur_ligase_C"/>
    <property type="match status" value="1"/>
</dbReference>